<dbReference type="Proteomes" id="UP001207626">
    <property type="component" value="Unassembled WGS sequence"/>
</dbReference>
<evidence type="ECO:0000313" key="2">
    <source>
        <dbReference type="Proteomes" id="UP001207626"/>
    </source>
</evidence>
<comment type="caution">
    <text evidence="1">The sequence shown here is derived from an EMBL/GenBank/DDBJ whole genome shotgun (WGS) entry which is preliminary data.</text>
</comment>
<keyword evidence="2" id="KW-1185">Reference proteome</keyword>
<protein>
    <submittedName>
        <fullName evidence="1">Uncharacterized protein</fullName>
    </submittedName>
</protein>
<dbReference type="RefSeq" id="WP_176392812.1">
    <property type="nucleotide sequence ID" value="NZ_JAMDLV010000020.1"/>
</dbReference>
<organism evidence="1 2">
    <name type="scientific">Paenibacillus apiarius</name>
    <dbReference type="NCBI Taxonomy" id="46240"/>
    <lineage>
        <taxon>Bacteria</taxon>
        <taxon>Bacillati</taxon>
        <taxon>Bacillota</taxon>
        <taxon>Bacilli</taxon>
        <taxon>Bacillales</taxon>
        <taxon>Paenibacillaceae</taxon>
        <taxon>Paenibacillus</taxon>
    </lineage>
</organism>
<name>A0ABT4DMN6_9BACL</name>
<gene>
    <name evidence="1" type="ORF">M5X09_02750</name>
</gene>
<evidence type="ECO:0000313" key="1">
    <source>
        <dbReference type="EMBL" id="MCY9518594.1"/>
    </source>
</evidence>
<dbReference type="EMBL" id="JAMDLW010000002">
    <property type="protein sequence ID" value="MCY9518594.1"/>
    <property type="molecule type" value="Genomic_DNA"/>
</dbReference>
<proteinExistence type="predicted"/>
<accession>A0ABT4DMN6</accession>
<reference evidence="1 2" key="1">
    <citation type="submission" date="2022-05" db="EMBL/GenBank/DDBJ databases">
        <title>Genome Sequencing of Bee-Associated Microbes.</title>
        <authorList>
            <person name="Dunlap C."/>
        </authorList>
    </citation>
    <scope>NUCLEOTIDE SEQUENCE [LARGE SCALE GENOMIC DNA]</scope>
    <source>
        <strain evidence="1 2">NRRL NRS-1438</strain>
    </source>
</reference>
<sequence>MSMSRMKRRNQEDTVGIESEFEVECMRPFAAYQTSRGPFDSVGCYFRALTERASYFI</sequence>